<dbReference type="AlphaFoldDB" id="A0A0G0Z9D4"/>
<comment type="caution">
    <text evidence="2">The sequence shown here is derived from an EMBL/GenBank/DDBJ whole genome shotgun (WGS) entry which is preliminary data.</text>
</comment>
<dbReference type="Proteomes" id="UP000033869">
    <property type="component" value="Unassembled WGS sequence"/>
</dbReference>
<feature type="transmembrane region" description="Helical" evidence="1">
    <location>
        <begin position="6"/>
        <end position="26"/>
    </location>
</feature>
<reference evidence="2 3" key="1">
    <citation type="journal article" date="2015" name="Nature">
        <title>rRNA introns, odd ribosomes, and small enigmatic genomes across a large radiation of phyla.</title>
        <authorList>
            <person name="Brown C.T."/>
            <person name="Hug L.A."/>
            <person name="Thomas B.C."/>
            <person name="Sharon I."/>
            <person name="Castelle C.J."/>
            <person name="Singh A."/>
            <person name="Wilkins M.J."/>
            <person name="Williams K.H."/>
            <person name="Banfield J.F."/>
        </authorList>
    </citation>
    <scope>NUCLEOTIDE SEQUENCE [LARGE SCALE GENOMIC DNA]</scope>
</reference>
<gene>
    <name evidence="2" type="ORF">UU65_C0001G0033</name>
</gene>
<evidence type="ECO:0000313" key="3">
    <source>
        <dbReference type="Proteomes" id="UP000033869"/>
    </source>
</evidence>
<dbReference type="Gene3D" id="2.60.40.10">
    <property type="entry name" value="Immunoglobulins"/>
    <property type="match status" value="1"/>
</dbReference>
<organism evidence="2 3">
    <name type="scientific">candidate division CPR2 bacterium GW2011_GWC1_41_48</name>
    <dbReference type="NCBI Taxonomy" id="1618344"/>
    <lineage>
        <taxon>Bacteria</taxon>
        <taxon>Bacteria division CPR2</taxon>
    </lineage>
</organism>
<keyword evidence="1" id="KW-1133">Transmembrane helix</keyword>
<evidence type="ECO:0000313" key="2">
    <source>
        <dbReference type="EMBL" id="KKS09628.1"/>
    </source>
</evidence>
<evidence type="ECO:0000256" key="1">
    <source>
        <dbReference type="SAM" id="Phobius"/>
    </source>
</evidence>
<dbReference type="InterPro" id="IPR013783">
    <property type="entry name" value="Ig-like_fold"/>
</dbReference>
<dbReference type="EMBL" id="LCBL01000001">
    <property type="protein sequence ID" value="KKS09628.1"/>
    <property type="molecule type" value="Genomic_DNA"/>
</dbReference>
<protein>
    <submittedName>
        <fullName evidence="2">Transcriptional regulator, XRE family</fullName>
    </submittedName>
</protein>
<keyword evidence="1" id="KW-0812">Transmembrane</keyword>
<name>A0A0G0Z9D4_UNCC2</name>
<dbReference type="Pfam" id="PF09136">
    <property type="entry name" value="Glucodextran_B"/>
    <property type="match status" value="1"/>
</dbReference>
<keyword evidence="1" id="KW-0472">Membrane</keyword>
<accession>A0A0G0Z9D4</accession>
<sequence>MTPTLRNILIPILIIIAFVGIALGVANYRKQVEQTKSTEDQAQVAPELTITSPEDQEKISGSDVTVKGETDPQNKVSVNNNEIAVGQDGFFETVVPLMDKENRITVESTDKNGNKTSIERVVIKEVAVAADRPAELSQAGPETWIALFMTLTLVAYLLKRFSGQSVDSSLKKF</sequence>
<proteinExistence type="predicted"/>